<dbReference type="EMBL" id="JBHSML010000003">
    <property type="protein sequence ID" value="MFC5516415.1"/>
    <property type="molecule type" value="Genomic_DNA"/>
</dbReference>
<proteinExistence type="predicted"/>
<dbReference type="Proteomes" id="UP001596150">
    <property type="component" value="Unassembled WGS sequence"/>
</dbReference>
<evidence type="ECO:0008006" key="3">
    <source>
        <dbReference type="Google" id="ProtNLM"/>
    </source>
</evidence>
<name>A0ABW0PVP6_9HYPH</name>
<protein>
    <recommendedName>
        <fullName evidence="3">Peptidoglycan-binding protein</fullName>
    </recommendedName>
</protein>
<sequence>MKLTALVLMSCCVSTAGVRTSEAADPSTDVGTLLIRTLDESTGKPIRAHLALRTTTEQPAPLADSNGVYEQTHFDCRPGTNLSFSAEPVLVFYVGSSEWQKCSHQEIVFRFSRSMFATDFETILKTDYKALPPDLAKVGNSLIDAINAGDSARAAAAATELAERSRQGGQGALAKSASVVALFSVGKSLKVTNPIEFDKGQNRYVLSNDSVDALVQFQKDTGLSVSGRADWNTLNGLSAGYINELTRGQGS</sequence>
<comment type="caution">
    <text evidence="1">The sequence shown here is derived from an EMBL/GenBank/DDBJ whole genome shotgun (WGS) entry which is preliminary data.</text>
</comment>
<evidence type="ECO:0000313" key="2">
    <source>
        <dbReference type="Proteomes" id="UP001596150"/>
    </source>
</evidence>
<evidence type="ECO:0000313" key="1">
    <source>
        <dbReference type="EMBL" id="MFC5516415.1"/>
    </source>
</evidence>
<accession>A0ABW0PVP6</accession>
<reference evidence="2" key="1">
    <citation type="journal article" date="2019" name="Int. J. Syst. Evol. Microbiol.">
        <title>The Global Catalogue of Microorganisms (GCM) 10K type strain sequencing project: providing services to taxonomists for standard genome sequencing and annotation.</title>
        <authorList>
            <consortium name="The Broad Institute Genomics Platform"/>
            <consortium name="The Broad Institute Genome Sequencing Center for Infectious Disease"/>
            <person name="Wu L."/>
            <person name="Ma J."/>
        </authorList>
    </citation>
    <scope>NUCLEOTIDE SEQUENCE [LARGE SCALE GENOMIC DNA]</scope>
    <source>
        <strain evidence="2">KACC 12633</strain>
    </source>
</reference>
<dbReference type="RefSeq" id="WP_266344330.1">
    <property type="nucleotide sequence ID" value="NZ_JAPKNH010000004.1"/>
</dbReference>
<organism evidence="1 2">
    <name type="scientific">Kaistia terrae</name>
    <dbReference type="NCBI Taxonomy" id="537017"/>
    <lineage>
        <taxon>Bacteria</taxon>
        <taxon>Pseudomonadati</taxon>
        <taxon>Pseudomonadota</taxon>
        <taxon>Alphaproteobacteria</taxon>
        <taxon>Hyphomicrobiales</taxon>
        <taxon>Kaistiaceae</taxon>
        <taxon>Kaistia</taxon>
    </lineage>
</organism>
<keyword evidence="2" id="KW-1185">Reference proteome</keyword>
<gene>
    <name evidence="1" type="ORF">ACFPP9_11590</name>
</gene>